<dbReference type="EMBL" id="LSRX01000854">
    <property type="protein sequence ID" value="OLP87558.1"/>
    <property type="molecule type" value="Genomic_DNA"/>
</dbReference>
<dbReference type="Proteomes" id="UP000186817">
    <property type="component" value="Unassembled WGS sequence"/>
</dbReference>
<dbReference type="AlphaFoldDB" id="A0A1Q9CXB3"/>
<evidence type="ECO:0000313" key="1">
    <source>
        <dbReference type="EMBL" id="OLP87558.1"/>
    </source>
</evidence>
<gene>
    <name evidence="1" type="ORF">AK812_SmicGene31218</name>
</gene>
<reference evidence="1 2" key="1">
    <citation type="submission" date="2016-02" db="EMBL/GenBank/DDBJ databases">
        <title>Genome analysis of coral dinoflagellate symbionts highlights evolutionary adaptations to a symbiotic lifestyle.</title>
        <authorList>
            <person name="Aranda M."/>
            <person name="Li Y."/>
            <person name="Liew Y.J."/>
            <person name="Baumgarten S."/>
            <person name="Simakov O."/>
            <person name="Wilson M."/>
            <person name="Piel J."/>
            <person name="Ashoor H."/>
            <person name="Bougouffa S."/>
            <person name="Bajic V.B."/>
            <person name="Ryu T."/>
            <person name="Ravasi T."/>
            <person name="Bayer T."/>
            <person name="Micklem G."/>
            <person name="Kim H."/>
            <person name="Bhak J."/>
            <person name="Lajeunesse T.C."/>
            <person name="Voolstra C.R."/>
        </authorList>
    </citation>
    <scope>NUCLEOTIDE SEQUENCE [LARGE SCALE GENOMIC DNA]</scope>
    <source>
        <strain evidence="1 2">CCMP2467</strain>
    </source>
</reference>
<evidence type="ECO:0000313" key="2">
    <source>
        <dbReference type="Proteomes" id="UP000186817"/>
    </source>
</evidence>
<accession>A0A1Q9CXB3</accession>
<organism evidence="1 2">
    <name type="scientific">Symbiodinium microadriaticum</name>
    <name type="common">Dinoflagellate</name>
    <name type="synonym">Zooxanthella microadriatica</name>
    <dbReference type="NCBI Taxonomy" id="2951"/>
    <lineage>
        <taxon>Eukaryota</taxon>
        <taxon>Sar</taxon>
        <taxon>Alveolata</taxon>
        <taxon>Dinophyceae</taxon>
        <taxon>Suessiales</taxon>
        <taxon>Symbiodiniaceae</taxon>
        <taxon>Symbiodinium</taxon>
    </lineage>
</organism>
<keyword evidence="2" id="KW-1185">Reference proteome</keyword>
<name>A0A1Q9CXB3_SYMMI</name>
<proteinExistence type="predicted"/>
<sequence>MSRESFLTALQDVAPRLLPLADEEVFFSVLDDVHVLTTLPHAHVARSNHGKTPQKFGWPSASTTRKFSWSNVPAPPEVAHLGPDVWRSDKPPHERGFVVLGTPIGHPAFIQAWADERLQEVARYAAAHDADARAAWLIAGAPEPDAHAAWLIAGIPATLGGLGLQVVPQQWLTHTTAPGVVSDDRRRLDMVIYGVTRWGRSADAHGVALATATRGKEAAYPELLRNGPLRLVVLGSEVGGYIVRAATTKRK</sequence>
<comment type="caution">
    <text evidence="1">The sequence shown here is derived from an EMBL/GenBank/DDBJ whole genome shotgun (WGS) entry which is preliminary data.</text>
</comment>
<protein>
    <submittedName>
        <fullName evidence="1">Uncharacterized protein</fullName>
    </submittedName>
</protein>
<dbReference type="OrthoDB" id="10277410at2759"/>